<dbReference type="InterPro" id="IPR007278">
    <property type="entry name" value="DUF397"/>
</dbReference>
<feature type="region of interest" description="Disordered" evidence="1">
    <location>
        <begin position="1"/>
        <end position="29"/>
    </location>
</feature>
<evidence type="ECO:0000259" key="2">
    <source>
        <dbReference type="Pfam" id="PF04149"/>
    </source>
</evidence>
<organism evidence="3 4">
    <name type="scientific">Streptomyces malaysiense</name>
    <dbReference type="NCBI Taxonomy" id="1428626"/>
    <lineage>
        <taxon>Bacteria</taxon>
        <taxon>Bacillati</taxon>
        <taxon>Actinomycetota</taxon>
        <taxon>Actinomycetes</taxon>
        <taxon>Kitasatosporales</taxon>
        <taxon>Streptomycetaceae</taxon>
        <taxon>Streptomyces</taxon>
    </lineage>
</organism>
<dbReference type="AlphaFoldDB" id="A0A1J4PVD3"/>
<evidence type="ECO:0000313" key="3">
    <source>
        <dbReference type="EMBL" id="OIK24875.1"/>
    </source>
</evidence>
<evidence type="ECO:0000256" key="1">
    <source>
        <dbReference type="SAM" id="MobiDB-lite"/>
    </source>
</evidence>
<comment type="caution">
    <text evidence="3">The sequence shown here is derived from an EMBL/GenBank/DDBJ whole genome shotgun (WGS) entry which is preliminary data.</text>
</comment>
<gene>
    <name evidence="3" type="ORF">VT52_025115</name>
</gene>
<keyword evidence="4" id="KW-1185">Reference proteome</keyword>
<dbReference type="Proteomes" id="UP000034838">
    <property type="component" value="Unassembled WGS sequence"/>
</dbReference>
<protein>
    <recommendedName>
        <fullName evidence="2">DUF397 domain-containing protein</fullName>
    </recommendedName>
</protein>
<proteinExistence type="predicted"/>
<evidence type="ECO:0000313" key="4">
    <source>
        <dbReference type="Proteomes" id="UP000034838"/>
    </source>
</evidence>
<reference evidence="3" key="1">
    <citation type="submission" date="2016-10" db="EMBL/GenBank/DDBJ databases">
        <title>Genome sequence of Streptomyces malaysiense MUSC 136.</title>
        <authorList>
            <person name="Lee L.-H."/>
            <person name="Ser H.-L."/>
        </authorList>
    </citation>
    <scope>NUCLEOTIDE SEQUENCE [LARGE SCALE GENOMIC DNA]</scope>
    <source>
        <strain evidence="3">MUSC 136</strain>
    </source>
</reference>
<accession>A0A1J4PVD3</accession>
<feature type="domain" description="DUF397" evidence="2">
    <location>
        <begin position="5"/>
        <end position="49"/>
    </location>
</feature>
<sequence length="59" mass="5999">MGTHVKSSQGGAEGGDRVDVAGQPTAVRVGDSPRPIAFRLLARPAAWAACRVAGKPETA</sequence>
<feature type="compositionally biased region" description="Polar residues" evidence="1">
    <location>
        <begin position="1"/>
        <end position="10"/>
    </location>
</feature>
<dbReference type="EMBL" id="LBDA02000057">
    <property type="protein sequence ID" value="OIK24875.1"/>
    <property type="molecule type" value="Genomic_DNA"/>
</dbReference>
<dbReference type="Pfam" id="PF04149">
    <property type="entry name" value="DUF397"/>
    <property type="match status" value="1"/>
</dbReference>
<dbReference type="RefSeq" id="WP_046427479.1">
    <property type="nucleotide sequence ID" value="NZ_LBDA02000057.1"/>
</dbReference>
<name>A0A1J4PVD3_9ACTN</name>